<evidence type="ECO:0000313" key="2">
    <source>
        <dbReference type="Proteomes" id="UP000014568"/>
    </source>
</evidence>
<dbReference type="EMBL" id="ATGI01000048">
    <property type="protein sequence ID" value="EPF69189.1"/>
    <property type="molecule type" value="Genomic_DNA"/>
</dbReference>
<proteinExistence type="predicted"/>
<name>S3N4E4_9GAMM</name>
<dbReference type="AlphaFoldDB" id="S3N4E4"/>
<organism evidence="1 2">
    <name type="scientific">Acinetobacter rudis CIP 110305</name>
    <dbReference type="NCBI Taxonomy" id="421052"/>
    <lineage>
        <taxon>Bacteria</taxon>
        <taxon>Pseudomonadati</taxon>
        <taxon>Pseudomonadota</taxon>
        <taxon>Gammaproteobacteria</taxon>
        <taxon>Moraxellales</taxon>
        <taxon>Moraxellaceae</taxon>
        <taxon>Acinetobacter</taxon>
    </lineage>
</organism>
<dbReference type="HOGENOM" id="CLU_2285289_0_0_6"/>
<gene>
    <name evidence="1" type="ORF">F945_03705</name>
</gene>
<protein>
    <submittedName>
        <fullName evidence="1">Uncharacterized protein</fullName>
    </submittedName>
</protein>
<evidence type="ECO:0000313" key="1">
    <source>
        <dbReference type="EMBL" id="EPF69189.1"/>
    </source>
</evidence>
<dbReference type="Proteomes" id="UP000014568">
    <property type="component" value="Unassembled WGS sequence"/>
</dbReference>
<sequence length="101" mass="12698">MKKLKCQYYQPVKTNTHDYFCKRYPHIRSAYFKKFSTQQERSFYFMHYLEYKDYPLKIRVARGTGLPYIWDDFPTYVYKVAKSWKHNSKRSHQYYKEHELK</sequence>
<dbReference type="PATRIC" id="fig|421052.3.peg.3619"/>
<dbReference type="STRING" id="632955.GCA_000829675_00135"/>
<dbReference type="RefSeq" id="WP_016655044.1">
    <property type="nucleotide sequence ID" value="NZ_KE340350.1"/>
</dbReference>
<dbReference type="eggNOG" id="ENOG5033F0T">
    <property type="taxonomic scope" value="Bacteria"/>
</dbReference>
<dbReference type="OrthoDB" id="5875608at2"/>
<comment type="caution">
    <text evidence="1">The sequence shown here is derived from an EMBL/GenBank/DDBJ whole genome shotgun (WGS) entry which is preliminary data.</text>
</comment>
<keyword evidence="2" id="KW-1185">Reference proteome</keyword>
<accession>S3N4E4</accession>
<reference evidence="1 2" key="1">
    <citation type="submission" date="2013-06" db="EMBL/GenBank/DDBJ databases">
        <title>The Genome Sequence of Acinetobacter rudis CIP 110305.</title>
        <authorList>
            <consortium name="The Broad Institute Genome Sequencing Platform"/>
            <consortium name="The Broad Institute Genome Sequencing Center for Infectious Disease"/>
            <person name="Cerqueira G."/>
            <person name="Feldgarden M."/>
            <person name="Courvalin P."/>
            <person name="Perichon B."/>
            <person name="Grillot-Courvalin C."/>
            <person name="Clermont D."/>
            <person name="Rocha E."/>
            <person name="Yoon E.-J."/>
            <person name="Nemec A."/>
            <person name="Young S.K."/>
            <person name="Zeng Q."/>
            <person name="Gargeya S."/>
            <person name="Fitzgerald M."/>
            <person name="Abouelleil A."/>
            <person name="Alvarado L."/>
            <person name="Berlin A.M."/>
            <person name="Chapman S.B."/>
            <person name="Dewar J."/>
            <person name="Goldberg J."/>
            <person name="Griggs A."/>
            <person name="Gujja S."/>
            <person name="Hansen M."/>
            <person name="Howarth C."/>
            <person name="Imamovic A."/>
            <person name="Larimer J."/>
            <person name="McCowan C."/>
            <person name="Murphy C."/>
            <person name="Pearson M."/>
            <person name="Priest M."/>
            <person name="Roberts A."/>
            <person name="Saif S."/>
            <person name="Shea T."/>
            <person name="Sykes S."/>
            <person name="Wortman J."/>
            <person name="Nusbaum C."/>
            <person name="Birren B."/>
        </authorList>
    </citation>
    <scope>NUCLEOTIDE SEQUENCE [LARGE SCALE GENOMIC DNA]</scope>
    <source>
        <strain evidence="1 2">CIP 110305</strain>
    </source>
</reference>